<dbReference type="GO" id="GO:0004467">
    <property type="term" value="F:long-chain fatty acid-CoA ligase activity"/>
    <property type="evidence" value="ECO:0007669"/>
    <property type="project" value="TreeGrafter"/>
</dbReference>
<feature type="domain" description="AMP-binding enzyme C-terminal" evidence="5">
    <location>
        <begin position="455"/>
        <end position="530"/>
    </location>
</feature>
<dbReference type="PROSITE" id="PS00455">
    <property type="entry name" value="AMP_BINDING"/>
    <property type="match status" value="1"/>
</dbReference>
<accession>A0A3L8DI97</accession>
<evidence type="ECO:0000256" key="2">
    <source>
        <dbReference type="ARBA" id="ARBA00006432"/>
    </source>
</evidence>
<dbReference type="InterPro" id="IPR042099">
    <property type="entry name" value="ANL_N_sf"/>
</dbReference>
<dbReference type="GO" id="GO:0046949">
    <property type="term" value="P:fatty-acyl-CoA biosynthetic process"/>
    <property type="evidence" value="ECO:0007669"/>
    <property type="project" value="TreeGrafter"/>
</dbReference>
<dbReference type="OrthoDB" id="10253869at2759"/>
<dbReference type="Gene3D" id="3.40.50.12780">
    <property type="entry name" value="N-terminal domain of ligase-like"/>
    <property type="match status" value="1"/>
</dbReference>
<dbReference type="EMBL" id="QOIP01000007">
    <property type="protein sequence ID" value="RLU20175.1"/>
    <property type="molecule type" value="Genomic_DNA"/>
</dbReference>
<dbReference type="Pfam" id="PF13193">
    <property type="entry name" value="AMP-binding_C"/>
    <property type="match status" value="1"/>
</dbReference>
<dbReference type="InterPro" id="IPR020845">
    <property type="entry name" value="AMP-binding_CS"/>
</dbReference>
<sequence length="539" mass="59988">MQNELSSALPHITGFEKTYVHDLIWEKIDRWSDHIALMCSVTGKSYTYSQLRTVCGKLATSLRKNNLRPRDTIAIVLPNIPELAIIVLAANEAGLCTTLVNPAYTEHEIRKQLVNADVQAVFTFPAKLADIQASITNNSKIKLPIILVNDTAADAAPISGIIKFDDLVCEDIEEFSISQEIGVDYEDTVLLLYSSGTTGLPKGVELSHKNLVANILQFSHPVVFPGRPTTKDYQDIIPVILPMFHSYALIYIIYGYLRAGAKLVCMPRFSVNEFIKLLENHQFTMLHTVPPIIQIMVSNERIKPHHIAHVEVVIVAAASIGKETIAKFQNRFKNTRLIQGYGASELSPVATCGTLDTPPSSCGFLIPNTKIRIVGYEDNNLGKNLPPHNVGEIYVQGPQVMKGYYKNPEATASTMDGDWYKTGDLGYYTEDSMLYITGRLKEIIKVNGYQVAPAELEEVIRKCDKVKDVAVIGVAYDKSGEVPKAFIVPVSKENISEDEIKKFVAKRVTKYKQLGYVQFITSIPKNASGKILRRELEKL</sequence>
<comment type="similarity">
    <text evidence="2">Belongs to the ATP-dependent AMP-binding enzyme family.</text>
</comment>
<evidence type="ECO:0000256" key="3">
    <source>
        <dbReference type="ARBA" id="ARBA00023140"/>
    </source>
</evidence>
<dbReference type="GO" id="GO:0005777">
    <property type="term" value="C:peroxisome"/>
    <property type="evidence" value="ECO:0007669"/>
    <property type="project" value="UniProtKB-SubCell"/>
</dbReference>
<evidence type="ECO:0000313" key="7">
    <source>
        <dbReference type="Proteomes" id="UP000279307"/>
    </source>
</evidence>
<protein>
    <recommendedName>
        <fullName evidence="8">4-coumarate--CoA ligase</fullName>
    </recommendedName>
</protein>
<dbReference type="Gene3D" id="3.30.300.30">
    <property type="match status" value="1"/>
</dbReference>
<dbReference type="AlphaFoldDB" id="A0A3L8DI97"/>
<evidence type="ECO:0000313" key="6">
    <source>
        <dbReference type="EMBL" id="RLU20175.1"/>
    </source>
</evidence>
<keyword evidence="3" id="KW-0576">Peroxisome</keyword>
<dbReference type="InterPro" id="IPR045851">
    <property type="entry name" value="AMP-bd_C_sf"/>
</dbReference>
<evidence type="ECO:0000259" key="4">
    <source>
        <dbReference type="Pfam" id="PF00501"/>
    </source>
</evidence>
<comment type="subcellular location">
    <subcellularLocation>
        <location evidence="1">Peroxisome</location>
    </subcellularLocation>
</comment>
<dbReference type="FunFam" id="3.30.300.30:FF:000007">
    <property type="entry name" value="4-coumarate--CoA ligase 2"/>
    <property type="match status" value="1"/>
</dbReference>
<gene>
    <name evidence="6" type="ORF">DMN91_006782</name>
</gene>
<organism evidence="6 7">
    <name type="scientific">Ooceraea biroi</name>
    <name type="common">Clonal raider ant</name>
    <name type="synonym">Cerapachys biroi</name>
    <dbReference type="NCBI Taxonomy" id="2015173"/>
    <lineage>
        <taxon>Eukaryota</taxon>
        <taxon>Metazoa</taxon>
        <taxon>Ecdysozoa</taxon>
        <taxon>Arthropoda</taxon>
        <taxon>Hexapoda</taxon>
        <taxon>Insecta</taxon>
        <taxon>Pterygota</taxon>
        <taxon>Neoptera</taxon>
        <taxon>Endopterygota</taxon>
        <taxon>Hymenoptera</taxon>
        <taxon>Apocrita</taxon>
        <taxon>Aculeata</taxon>
        <taxon>Formicoidea</taxon>
        <taxon>Formicidae</taxon>
        <taxon>Dorylinae</taxon>
        <taxon>Ooceraea</taxon>
    </lineage>
</organism>
<dbReference type="PANTHER" id="PTHR24096:SF353">
    <property type="entry name" value="GH16244P-RELATED"/>
    <property type="match status" value="1"/>
</dbReference>
<reference evidence="6 7" key="1">
    <citation type="journal article" date="2018" name="Genome Res.">
        <title>The genomic architecture and molecular evolution of ant odorant receptors.</title>
        <authorList>
            <person name="McKenzie S.K."/>
            <person name="Kronauer D.J.C."/>
        </authorList>
    </citation>
    <scope>NUCLEOTIDE SEQUENCE [LARGE SCALE GENOMIC DNA]</scope>
    <source>
        <strain evidence="6">Clonal line C1</strain>
    </source>
</reference>
<evidence type="ECO:0000259" key="5">
    <source>
        <dbReference type="Pfam" id="PF13193"/>
    </source>
</evidence>
<feature type="domain" description="AMP-dependent synthetase/ligase" evidence="4">
    <location>
        <begin position="26"/>
        <end position="405"/>
    </location>
</feature>
<evidence type="ECO:0000256" key="1">
    <source>
        <dbReference type="ARBA" id="ARBA00004275"/>
    </source>
</evidence>
<dbReference type="SUPFAM" id="SSF56801">
    <property type="entry name" value="Acetyl-CoA synthetase-like"/>
    <property type="match status" value="1"/>
</dbReference>
<dbReference type="PANTHER" id="PTHR24096">
    <property type="entry name" value="LONG-CHAIN-FATTY-ACID--COA LIGASE"/>
    <property type="match status" value="1"/>
</dbReference>
<dbReference type="Proteomes" id="UP000279307">
    <property type="component" value="Chromosome 7"/>
</dbReference>
<comment type="caution">
    <text evidence="6">The sequence shown here is derived from an EMBL/GenBank/DDBJ whole genome shotgun (WGS) entry which is preliminary data.</text>
</comment>
<dbReference type="InterPro" id="IPR025110">
    <property type="entry name" value="AMP-bd_C"/>
</dbReference>
<proteinExistence type="inferred from homology"/>
<dbReference type="InterPro" id="IPR000873">
    <property type="entry name" value="AMP-dep_synth/lig_dom"/>
</dbReference>
<evidence type="ECO:0008006" key="8">
    <source>
        <dbReference type="Google" id="ProtNLM"/>
    </source>
</evidence>
<dbReference type="Pfam" id="PF00501">
    <property type="entry name" value="AMP-binding"/>
    <property type="match status" value="1"/>
</dbReference>
<name>A0A3L8DI97_OOCBI</name>